<name>A0A4Z2D2V9_SCHJA</name>
<dbReference type="InterPro" id="IPR013857">
    <property type="entry name" value="NADH-UbQ_OxRdtase-assoc_prot30"/>
</dbReference>
<feature type="chain" id="PRO_5021220929" description="NADH:ubiquinone oxidoreductase intermediate-associated protein 30 domain-containing protein" evidence="1">
    <location>
        <begin position="22"/>
        <end position="248"/>
    </location>
</feature>
<keyword evidence="1" id="KW-0732">Signal</keyword>
<dbReference type="Pfam" id="PF08547">
    <property type="entry name" value="CIA30"/>
    <property type="match status" value="1"/>
</dbReference>
<evidence type="ECO:0000256" key="1">
    <source>
        <dbReference type="SAM" id="SignalP"/>
    </source>
</evidence>
<evidence type="ECO:0000313" key="3">
    <source>
        <dbReference type="EMBL" id="TNN10748.1"/>
    </source>
</evidence>
<dbReference type="STRING" id="6182.A0A4Z2D2V9"/>
<organism evidence="3 4">
    <name type="scientific">Schistosoma japonicum</name>
    <name type="common">Blood fluke</name>
    <dbReference type="NCBI Taxonomy" id="6182"/>
    <lineage>
        <taxon>Eukaryota</taxon>
        <taxon>Metazoa</taxon>
        <taxon>Spiralia</taxon>
        <taxon>Lophotrochozoa</taxon>
        <taxon>Platyhelminthes</taxon>
        <taxon>Trematoda</taxon>
        <taxon>Digenea</taxon>
        <taxon>Strigeidida</taxon>
        <taxon>Schistosomatoidea</taxon>
        <taxon>Schistosomatidae</taxon>
        <taxon>Schistosoma</taxon>
    </lineage>
</organism>
<dbReference type="AlphaFoldDB" id="A0A4Z2D2V9"/>
<feature type="signal peptide" evidence="1">
    <location>
        <begin position="1"/>
        <end position="21"/>
    </location>
</feature>
<gene>
    <name evidence="3" type="ORF">EWB00_005145</name>
</gene>
<evidence type="ECO:0000313" key="4">
    <source>
        <dbReference type="Proteomes" id="UP000311919"/>
    </source>
</evidence>
<comment type="caution">
    <text evidence="3">The sequence shown here is derived from an EMBL/GenBank/DDBJ whole genome shotgun (WGS) entry which is preliminary data.</text>
</comment>
<dbReference type="InterPro" id="IPR008979">
    <property type="entry name" value="Galactose-bd-like_sf"/>
</dbReference>
<dbReference type="SUPFAM" id="SSF49785">
    <property type="entry name" value="Galactose-binding domain-like"/>
    <property type="match status" value="1"/>
</dbReference>
<proteinExistence type="predicted"/>
<feature type="domain" description="NADH:ubiquinone oxidoreductase intermediate-associated protein 30" evidence="2">
    <location>
        <begin position="63"/>
        <end position="229"/>
    </location>
</feature>
<keyword evidence="4" id="KW-1185">Reference proteome</keyword>
<accession>A0A4Z2D2V9</accession>
<dbReference type="EMBL" id="SKCS01000341">
    <property type="protein sequence ID" value="TNN10748.1"/>
    <property type="molecule type" value="Genomic_DNA"/>
</dbReference>
<reference evidence="3 4" key="1">
    <citation type="submission" date="2019-03" db="EMBL/GenBank/DDBJ databases">
        <title>An improved genome assembly of the fluke Schistosoma japonicum.</title>
        <authorList>
            <person name="Hu W."/>
            <person name="Luo F."/>
            <person name="Yin M."/>
            <person name="Mo X."/>
            <person name="Sun C."/>
            <person name="Wu Q."/>
            <person name="Zhu B."/>
            <person name="Xiang M."/>
            <person name="Wang J."/>
            <person name="Wang Y."/>
            <person name="Zhang T."/>
            <person name="Xu B."/>
            <person name="Zheng H."/>
            <person name="Feng Z."/>
        </authorList>
    </citation>
    <scope>NUCLEOTIDE SEQUENCE [LARGE SCALE GENOMIC DNA]</scope>
    <source>
        <strain evidence="3">HuSjv2</strain>
        <tissue evidence="3">Worms</tissue>
    </source>
</reference>
<dbReference type="OrthoDB" id="426386at2759"/>
<evidence type="ECO:0000259" key="2">
    <source>
        <dbReference type="Pfam" id="PF08547"/>
    </source>
</evidence>
<sequence>MNTITLLTVTFVILLLSSSDAFLSQSNLTAALSVSMEMMVKTIKQLINMPPYQSNKPIGPILFDFTDPKTELDKWKEVSDTARTEGRSKATLVPQVASVELSISNILLLLNPQPNGACFAGVDYLLDNWDLSQYKGISIDLHRQGEVSGFKLIFYDNCSDIFTCPSYESFFETTGGRQQIELAFSTFAPYFRGFPKPDAQPLDLTKLSRFGIQAYGGVNAIRKQYGPGSIELFTVTVYKETKTPEQTN</sequence>
<protein>
    <recommendedName>
        <fullName evidence="2">NADH:ubiquinone oxidoreductase intermediate-associated protein 30 domain-containing protein</fullName>
    </recommendedName>
</protein>
<dbReference type="Proteomes" id="UP000311919">
    <property type="component" value="Unassembled WGS sequence"/>
</dbReference>